<feature type="compositionally biased region" description="Basic and acidic residues" evidence="3">
    <location>
        <begin position="139"/>
        <end position="148"/>
    </location>
</feature>
<accession>A0AAD5U915</accession>
<dbReference type="InterPro" id="IPR039845">
    <property type="entry name" value="FAM192A"/>
</dbReference>
<dbReference type="Proteomes" id="UP001211065">
    <property type="component" value="Unassembled WGS sequence"/>
</dbReference>
<protein>
    <recommendedName>
        <fullName evidence="4">FAM192A/Fyv6 N-terminal domain-containing protein</fullName>
    </recommendedName>
</protein>
<keyword evidence="2" id="KW-0539">Nucleus</keyword>
<reference evidence="5" key="1">
    <citation type="submission" date="2020-05" db="EMBL/GenBank/DDBJ databases">
        <title>Phylogenomic resolution of chytrid fungi.</title>
        <authorList>
            <person name="Stajich J.E."/>
            <person name="Amses K."/>
            <person name="Simmons R."/>
            <person name="Seto K."/>
            <person name="Myers J."/>
            <person name="Bonds A."/>
            <person name="Quandt C.A."/>
            <person name="Barry K."/>
            <person name="Liu P."/>
            <person name="Grigoriev I."/>
            <person name="Longcore J.E."/>
            <person name="James T.Y."/>
        </authorList>
    </citation>
    <scope>NUCLEOTIDE SEQUENCE</scope>
    <source>
        <strain evidence="5">JEL0476</strain>
    </source>
</reference>
<evidence type="ECO:0000256" key="3">
    <source>
        <dbReference type="SAM" id="MobiDB-lite"/>
    </source>
</evidence>
<proteinExistence type="predicted"/>
<gene>
    <name evidence="5" type="ORF">HK099_008579</name>
</gene>
<keyword evidence="6" id="KW-1185">Reference proteome</keyword>
<feature type="domain" description="FAM192A/Fyv6 N-terminal" evidence="4">
    <location>
        <begin position="21"/>
        <end position="99"/>
    </location>
</feature>
<organism evidence="5 6">
    <name type="scientific">Clydaea vesicula</name>
    <dbReference type="NCBI Taxonomy" id="447962"/>
    <lineage>
        <taxon>Eukaryota</taxon>
        <taxon>Fungi</taxon>
        <taxon>Fungi incertae sedis</taxon>
        <taxon>Chytridiomycota</taxon>
        <taxon>Chytridiomycota incertae sedis</taxon>
        <taxon>Chytridiomycetes</taxon>
        <taxon>Lobulomycetales</taxon>
        <taxon>Lobulomycetaceae</taxon>
        <taxon>Clydaea</taxon>
    </lineage>
</organism>
<comment type="subcellular location">
    <subcellularLocation>
        <location evidence="1">Nucleus</location>
    </subcellularLocation>
</comment>
<evidence type="ECO:0000259" key="4">
    <source>
        <dbReference type="Pfam" id="PF10187"/>
    </source>
</evidence>
<sequence length="195" mass="22733">MNRFVSTSVLKEGELEERKVNAPVLRETGNGNDQRSLFEKLQSQKLAKEEEFQESIKFSKRIKRLDDDEIEFLNQQNEINRNLEFAKKKEVDKELENFRKEKLMNEEGNMLHHAAKINPRIQEKKEVLLSNKKDFIVRKRKSGEDQPAKGKLLLKNENGNSIKKSRVDDEKKHTNLEVKIALCDYSSSDSDDGEV</sequence>
<evidence type="ECO:0000313" key="5">
    <source>
        <dbReference type="EMBL" id="KAJ3224335.1"/>
    </source>
</evidence>
<evidence type="ECO:0000256" key="2">
    <source>
        <dbReference type="ARBA" id="ARBA00023242"/>
    </source>
</evidence>
<feature type="region of interest" description="Disordered" evidence="3">
    <location>
        <begin position="139"/>
        <end position="170"/>
    </location>
</feature>
<dbReference type="Pfam" id="PF10187">
    <property type="entry name" value="FAM192A_Fyv6_N"/>
    <property type="match status" value="1"/>
</dbReference>
<dbReference type="InterPro" id="IPR019331">
    <property type="entry name" value="FAM192A/Fyv6_N"/>
</dbReference>
<dbReference type="AlphaFoldDB" id="A0AAD5U915"/>
<dbReference type="EMBL" id="JADGJW010000096">
    <property type="protein sequence ID" value="KAJ3224335.1"/>
    <property type="molecule type" value="Genomic_DNA"/>
</dbReference>
<evidence type="ECO:0000256" key="1">
    <source>
        <dbReference type="ARBA" id="ARBA00004123"/>
    </source>
</evidence>
<dbReference type="PANTHER" id="PTHR13495">
    <property type="entry name" value="NEFA-INTERACTING NUCLEAR PROTEIN NIP30"/>
    <property type="match status" value="1"/>
</dbReference>
<dbReference type="PANTHER" id="PTHR13495:SF0">
    <property type="entry name" value="PSME3-INTERACTING PROTEIN"/>
    <property type="match status" value="1"/>
</dbReference>
<evidence type="ECO:0000313" key="6">
    <source>
        <dbReference type="Proteomes" id="UP001211065"/>
    </source>
</evidence>
<dbReference type="GO" id="GO:0005634">
    <property type="term" value="C:nucleus"/>
    <property type="evidence" value="ECO:0007669"/>
    <property type="project" value="UniProtKB-SubCell"/>
</dbReference>
<comment type="caution">
    <text evidence="5">The sequence shown here is derived from an EMBL/GenBank/DDBJ whole genome shotgun (WGS) entry which is preliminary data.</text>
</comment>
<name>A0AAD5U915_9FUNG</name>